<keyword evidence="1" id="KW-1133">Transmembrane helix</keyword>
<evidence type="ECO:0000256" key="1">
    <source>
        <dbReference type="SAM" id="Phobius"/>
    </source>
</evidence>
<proteinExistence type="predicted"/>
<evidence type="ECO:0000313" key="2">
    <source>
        <dbReference type="EMBL" id="KKU74348.1"/>
    </source>
</evidence>
<dbReference type="Proteomes" id="UP000034879">
    <property type="component" value="Unassembled WGS sequence"/>
</dbReference>
<protein>
    <submittedName>
        <fullName evidence="2">Uncharacterized protein</fullName>
    </submittedName>
</protein>
<keyword evidence="1" id="KW-0472">Membrane</keyword>
<dbReference type="EMBL" id="LCOJ01000037">
    <property type="protein sequence ID" value="KKU74348.1"/>
    <property type="molecule type" value="Genomic_DNA"/>
</dbReference>
<sequence>MEFNINQLSLPFGARLVFSNQRVKWLNLALGLASVGLLVFYILLSNDHLALKYQEDQLRQQLKALSTTQSELSGKYQAAAGLNALFTYARAIGLVEQTTVEFISGQNNLAQNSQ</sequence>
<reference evidence="2 3" key="1">
    <citation type="journal article" date="2015" name="Nature">
        <title>rRNA introns, odd ribosomes, and small enigmatic genomes across a large radiation of phyla.</title>
        <authorList>
            <person name="Brown C.T."/>
            <person name="Hug L.A."/>
            <person name="Thomas B.C."/>
            <person name="Sharon I."/>
            <person name="Castelle C.J."/>
            <person name="Singh A."/>
            <person name="Wilkins M.J."/>
            <person name="Williams K.H."/>
            <person name="Banfield J.F."/>
        </authorList>
    </citation>
    <scope>NUCLEOTIDE SEQUENCE [LARGE SCALE GENOMIC DNA]</scope>
</reference>
<name>A0A0G1V7X7_9BACT</name>
<gene>
    <name evidence="2" type="ORF">UY01_C0037G0003</name>
</gene>
<organism evidence="2 3">
    <name type="scientific">Candidatus Nomurabacteria bacterium GW2011_GWB1_47_6</name>
    <dbReference type="NCBI Taxonomy" id="1618749"/>
    <lineage>
        <taxon>Bacteria</taxon>
        <taxon>Candidatus Nomuraibacteriota</taxon>
    </lineage>
</organism>
<accession>A0A0G1V7X7</accession>
<keyword evidence="1" id="KW-0812">Transmembrane</keyword>
<comment type="caution">
    <text evidence="2">The sequence shown here is derived from an EMBL/GenBank/DDBJ whole genome shotgun (WGS) entry which is preliminary data.</text>
</comment>
<evidence type="ECO:0000313" key="3">
    <source>
        <dbReference type="Proteomes" id="UP000034879"/>
    </source>
</evidence>
<dbReference type="AlphaFoldDB" id="A0A0G1V7X7"/>
<feature type="transmembrane region" description="Helical" evidence="1">
    <location>
        <begin position="25"/>
        <end position="44"/>
    </location>
</feature>